<feature type="transmembrane region" description="Helical" evidence="1">
    <location>
        <begin position="145"/>
        <end position="163"/>
    </location>
</feature>
<dbReference type="Gene3D" id="1.20.144.10">
    <property type="entry name" value="Phosphatidic acid phosphatase type 2/haloperoxidase"/>
    <property type="match status" value="1"/>
</dbReference>
<gene>
    <name evidence="3" type="ORF">PRZ03_00045</name>
</gene>
<evidence type="ECO:0000259" key="2">
    <source>
        <dbReference type="Pfam" id="PF01569"/>
    </source>
</evidence>
<dbReference type="SUPFAM" id="SSF48317">
    <property type="entry name" value="Acid phosphatase/Vanadium-dependent haloperoxidase"/>
    <property type="match status" value="1"/>
</dbReference>
<evidence type="ECO:0000313" key="4">
    <source>
        <dbReference type="Proteomes" id="UP001221189"/>
    </source>
</evidence>
<dbReference type="CDD" id="cd03396">
    <property type="entry name" value="PAP2_like_6"/>
    <property type="match status" value="1"/>
</dbReference>
<dbReference type="Proteomes" id="UP001221189">
    <property type="component" value="Unassembled WGS sequence"/>
</dbReference>
<name>A0ABT5K7K2_9BURK</name>
<keyword evidence="1" id="KW-0472">Membrane</keyword>
<sequence length="227" mass="25375">MAAANPVWRRDLAITLICLFLLTLWEFSGLDLPLVRQFGTAEGFPWREAWLTSTLAHEGGRALGWAVLIWQLSDALWVKPKPMTPSKRERLFWLGVAVANIVFVPALKRVNLTSCPWELGEFGGAAHYVPHWLMGVYDGGPGHCFPSGHAIAAFGFFGLYFLWRPYRPTLARVILGLVLAFGAAFGLAQMARGAHYLSHTLWTGFICWTLCVLADLYARRRGRKTAT</sequence>
<proteinExistence type="predicted"/>
<feature type="transmembrane region" description="Helical" evidence="1">
    <location>
        <begin position="200"/>
        <end position="218"/>
    </location>
</feature>
<dbReference type="RefSeq" id="WP_273598453.1">
    <property type="nucleotide sequence ID" value="NZ_JAQQXT010000001.1"/>
</dbReference>
<protein>
    <submittedName>
        <fullName evidence="3">Phosphatase PAP2 family protein</fullName>
    </submittedName>
</protein>
<feature type="domain" description="Phosphatidic acid phosphatase type 2/haloperoxidase" evidence="2">
    <location>
        <begin position="94"/>
        <end position="217"/>
    </location>
</feature>
<organism evidence="3 4">
    <name type="scientific">Roseateles albus</name>
    <dbReference type="NCBI Taxonomy" id="2987525"/>
    <lineage>
        <taxon>Bacteria</taxon>
        <taxon>Pseudomonadati</taxon>
        <taxon>Pseudomonadota</taxon>
        <taxon>Betaproteobacteria</taxon>
        <taxon>Burkholderiales</taxon>
        <taxon>Sphaerotilaceae</taxon>
        <taxon>Roseateles</taxon>
    </lineage>
</organism>
<accession>A0ABT5K7K2</accession>
<feature type="transmembrane region" description="Helical" evidence="1">
    <location>
        <begin position="170"/>
        <end position="188"/>
    </location>
</feature>
<comment type="caution">
    <text evidence="3">The sequence shown here is derived from an EMBL/GenBank/DDBJ whole genome shotgun (WGS) entry which is preliminary data.</text>
</comment>
<evidence type="ECO:0000256" key="1">
    <source>
        <dbReference type="SAM" id="Phobius"/>
    </source>
</evidence>
<evidence type="ECO:0000313" key="3">
    <source>
        <dbReference type="EMBL" id="MDC8769941.1"/>
    </source>
</evidence>
<dbReference type="EMBL" id="JAQQXT010000001">
    <property type="protein sequence ID" value="MDC8769941.1"/>
    <property type="molecule type" value="Genomic_DNA"/>
</dbReference>
<keyword evidence="1" id="KW-0812">Transmembrane</keyword>
<keyword evidence="1" id="KW-1133">Transmembrane helix</keyword>
<dbReference type="Pfam" id="PF01569">
    <property type="entry name" value="PAP2"/>
    <property type="match status" value="1"/>
</dbReference>
<feature type="transmembrane region" description="Helical" evidence="1">
    <location>
        <begin position="90"/>
        <end position="107"/>
    </location>
</feature>
<reference evidence="3 4" key="1">
    <citation type="submission" date="2022-10" db="EMBL/GenBank/DDBJ databases">
        <title>Paucibacter sp. hw1 Genome sequencing.</title>
        <authorList>
            <person name="Park S."/>
        </authorList>
    </citation>
    <scope>NUCLEOTIDE SEQUENCE [LARGE SCALE GENOMIC DNA]</scope>
    <source>
        <strain evidence="4">hw1</strain>
    </source>
</reference>
<dbReference type="InterPro" id="IPR000326">
    <property type="entry name" value="PAP2/HPO"/>
</dbReference>
<dbReference type="InterPro" id="IPR036938">
    <property type="entry name" value="PAP2/HPO_sf"/>
</dbReference>
<keyword evidence="4" id="KW-1185">Reference proteome</keyword>